<name>A0A1G7H3N5_9FLAO</name>
<dbReference type="Proteomes" id="UP000199321">
    <property type="component" value="Unassembled WGS sequence"/>
</dbReference>
<dbReference type="EMBL" id="FNBA01000003">
    <property type="protein sequence ID" value="SDE94913.1"/>
    <property type="molecule type" value="Genomic_DNA"/>
</dbReference>
<sequence length="225" mass="26337">MKKIFLLTQLLLIITVNNLLAQDYFEGQIDFKIEYESLNENISAKYLEYAIGDSFTAYIQEDRYIMIYNSKTEQGWSKSTIRLDEGYSYTEYEKSDTIYRSKLNSSSDILIEIKKHPNQKKMILGEMCPSITLKYESTDPNTPFKITDGTHYYSPKYKLNSEKYKNFTSGFWNLFVNESESVSIRNEHIYTGFFKSISEATKIQEKKISDDLFTLNSDKILIDSE</sequence>
<dbReference type="AlphaFoldDB" id="A0A1G7H3N5"/>
<gene>
    <name evidence="2" type="ORF">SAMN05421855_103503</name>
</gene>
<organism evidence="2 3">
    <name type="scientific">Ulvibacter litoralis</name>
    <dbReference type="NCBI Taxonomy" id="227084"/>
    <lineage>
        <taxon>Bacteria</taxon>
        <taxon>Pseudomonadati</taxon>
        <taxon>Bacteroidota</taxon>
        <taxon>Flavobacteriia</taxon>
        <taxon>Flavobacteriales</taxon>
        <taxon>Flavobacteriaceae</taxon>
        <taxon>Ulvibacter</taxon>
    </lineage>
</organism>
<keyword evidence="3" id="KW-1185">Reference proteome</keyword>
<evidence type="ECO:0000313" key="3">
    <source>
        <dbReference type="Proteomes" id="UP000199321"/>
    </source>
</evidence>
<dbReference type="RefSeq" id="WP_093144644.1">
    <property type="nucleotide sequence ID" value="NZ_BMWO01000005.1"/>
</dbReference>
<proteinExistence type="predicted"/>
<evidence type="ECO:0000313" key="2">
    <source>
        <dbReference type="EMBL" id="SDE94913.1"/>
    </source>
</evidence>
<protein>
    <recommendedName>
        <fullName evidence="4">GLPGLI family protein</fullName>
    </recommendedName>
</protein>
<dbReference type="OrthoDB" id="1440536at2"/>
<accession>A0A1G7H3N5</accession>
<evidence type="ECO:0008006" key="4">
    <source>
        <dbReference type="Google" id="ProtNLM"/>
    </source>
</evidence>
<feature type="signal peptide" evidence="1">
    <location>
        <begin position="1"/>
        <end position="21"/>
    </location>
</feature>
<dbReference type="STRING" id="227084.SAMN05421855_103503"/>
<evidence type="ECO:0000256" key="1">
    <source>
        <dbReference type="SAM" id="SignalP"/>
    </source>
</evidence>
<feature type="chain" id="PRO_5011472103" description="GLPGLI family protein" evidence="1">
    <location>
        <begin position="22"/>
        <end position="225"/>
    </location>
</feature>
<reference evidence="2 3" key="1">
    <citation type="submission" date="2016-10" db="EMBL/GenBank/DDBJ databases">
        <authorList>
            <person name="de Groot N.N."/>
        </authorList>
    </citation>
    <scope>NUCLEOTIDE SEQUENCE [LARGE SCALE GENOMIC DNA]</scope>
    <source>
        <strain evidence="2 3">DSM 16195</strain>
    </source>
</reference>
<keyword evidence="1" id="KW-0732">Signal</keyword>